<comment type="function">
    <text evidence="1">Needed for flagellar regrowth and assembly.</text>
</comment>
<dbReference type="InterPro" id="IPR022524">
    <property type="entry name" value="FliH_Bacilli"/>
</dbReference>
<dbReference type="Pfam" id="PF02108">
    <property type="entry name" value="FliH"/>
    <property type="match status" value="1"/>
</dbReference>
<evidence type="ECO:0000256" key="2">
    <source>
        <dbReference type="ARBA" id="ARBA00006602"/>
    </source>
</evidence>
<dbReference type="NCBIfam" id="TIGR03825">
    <property type="entry name" value="FliH_bacil"/>
    <property type="match status" value="1"/>
</dbReference>
<dbReference type="InterPro" id="IPR051472">
    <property type="entry name" value="T3SS_Stator/FliH"/>
</dbReference>
<evidence type="ECO:0000256" key="8">
    <source>
        <dbReference type="SAM" id="Coils"/>
    </source>
</evidence>
<name>A0A3D8PU13_9BACI</name>
<dbReference type="PANTHER" id="PTHR34982:SF1">
    <property type="entry name" value="FLAGELLAR ASSEMBLY PROTEIN FLIH"/>
    <property type="match status" value="1"/>
</dbReference>
<dbReference type="GO" id="GO:0005829">
    <property type="term" value="C:cytosol"/>
    <property type="evidence" value="ECO:0007669"/>
    <property type="project" value="TreeGrafter"/>
</dbReference>
<keyword evidence="10" id="KW-0969">Cilium</keyword>
<proteinExistence type="inferred from homology"/>
<dbReference type="InterPro" id="IPR018035">
    <property type="entry name" value="Flagellar_FliH/T3SS_HrpE"/>
</dbReference>
<keyword evidence="10" id="KW-0966">Cell projection</keyword>
<feature type="coiled-coil region" evidence="8">
    <location>
        <begin position="45"/>
        <end position="79"/>
    </location>
</feature>
<dbReference type="GO" id="GO:0044781">
    <property type="term" value="P:bacterial-type flagellum organization"/>
    <property type="evidence" value="ECO:0007669"/>
    <property type="project" value="UniProtKB-KW"/>
</dbReference>
<evidence type="ECO:0000313" key="11">
    <source>
        <dbReference type="Proteomes" id="UP000257143"/>
    </source>
</evidence>
<keyword evidence="4" id="KW-1005">Bacterial flagellum biogenesis</keyword>
<protein>
    <recommendedName>
        <fullName evidence="7">Flagellar assembly protein FliH</fullName>
    </recommendedName>
</protein>
<evidence type="ECO:0000256" key="6">
    <source>
        <dbReference type="ARBA" id="ARBA00023225"/>
    </source>
</evidence>
<gene>
    <name evidence="10" type="primary">fliH</name>
    <name evidence="10" type="ORF">CWR48_07105</name>
</gene>
<keyword evidence="11" id="KW-1185">Reference proteome</keyword>
<keyword evidence="3" id="KW-0813">Transport</keyword>
<keyword evidence="8" id="KW-0175">Coiled coil</keyword>
<evidence type="ECO:0000313" key="10">
    <source>
        <dbReference type="EMBL" id="RDW19484.1"/>
    </source>
</evidence>
<dbReference type="PANTHER" id="PTHR34982">
    <property type="entry name" value="YOP PROTEINS TRANSLOCATION PROTEIN L"/>
    <property type="match status" value="1"/>
</dbReference>
<dbReference type="GO" id="GO:0015031">
    <property type="term" value="P:protein transport"/>
    <property type="evidence" value="ECO:0007669"/>
    <property type="project" value="UniProtKB-KW"/>
</dbReference>
<dbReference type="OrthoDB" id="19020at2"/>
<sequence length="264" mass="30220">MLVRLLLHVVEETISLSKNEQSLASKRRIIEIKPIELKKEDKQSEQLTQEDVATLRAQAEKAKAEIAKLNNRKVSLIETTKAEIVKEKNEWQQEKLKWIESAKKEGYSAGFELGKADIRTEYQEILNQANNIVETTTKDYHTTLEKSEEMIAQLAVKVAEKIIKTSITENPTVFLDIVKAAVKEIEDRSTISIYLHPMNYEMVFEQKQELVNLLENESKLSLYVKDDLPENACIIEHPFGRIDASVDTQLNQIRNVLLELVGGE</sequence>
<evidence type="ECO:0000256" key="4">
    <source>
        <dbReference type="ARBA" id="ARBA00022795"/>
    </source>
</evidence>
<dbReference type="AlphaFoldDB" id="A0A3D8PU13"/>
<evidence type="ECO:0000256" key="7">
    <source>
        <dbReference type="NCBIfam" id="TIGR03825"/>
    </source>
</evidence>
<reference evidence="11" key="1">
    <citation type="submission" date="2017-11" db="EMBL/GenBank/DDBJ databases">
        <authorList>
            <person name="Zhu W."/>
        </authorList>
    </citation>
    <scope>NUCLEOTIDE SEQUENCE [LARGE SCALE GENOMIC DNA]</scope>
    <source>
        <strain evidence="11">CAU 1183</strain>
    </source>
</reference>
<feature type="domain" description="Flagellar assembly protein FliH/Type III secretion system HrpE" evidence="9">
    <location>
        <begin position="124"/>
        <end position="253"/>
    </location>
</feature>
<dbReference type="EMBL" id="PIOC01000012">
    <property type="protein sequence ID" value="RDW19484.1"/>
    <property type="molecule type" value="Genomic_DNA"/>
</dbReference>
<keyword evidence="5" id="KW-0653">Protein transport</keyword>
<dbReference type="Proteomes" id="UP000257143">
    <property type="component" value="Unassembled WGS sequence"/>
</dbReference>
<comment type="caution">
    <text evidence="10">The sequence shown here is derived from an EMBL/GenBank/DDBJ whole genome shotgun (WGS) entry which is preliminary data.</text>
</comment>
<evidence type="ECO:0000256" key="3">
    <source>
        <dbReference type="ARBA" id="ARBA00022448"/>
    </source>
</evidence>
<keyword evidence="6" id="KW-1006">Bacterial flagellum protein export</keyword>
<organism evidence="10 11">
    <name type="scientific">Oceanobacillus arenosus</name>
    <dbReference type="NCBI Taxonomy" id="1229153"/>
    <lineage>
        <taxon>Bacteria</taxon>
        <taxon>Bacillati</taxon>
        <taxon>Bacillota</taxon>
        <taxon>Bacilli</taxon>
        <taxon>Bacillales</taxon>
        <taxon>Bacillaceae</taxon>
        <taxon>Oceanobacillus</taxon>
    </lineage>
</organism>
<evidence type="ECO:0000259" key="9">
    <source>
        <dbReference type="Pfam" id="PF02108"/>
    </source>
</evidence>
<accession>A0A3D8PU13</accession>
<keyword evidence="10" id="KW-0282">Flagellum</keyword>
<comment type="similarity">
    <text evidence="2">Belongs to the FliH family.</text>
</comment>
<evidence type="ECO:0000256" key="5">
    <source>
        <dbReference type="ARBA" id="ARBA00022927"/>
    </source>
</evidence>
<evidence type="ECO:0000256" key="1">
    <source>
        <dbReference type="ARBA" id="ARBA00003041"/>
    </source>
</evidence>